<evidence type="ECO:0000256" key="2">
    <source>
        <dbReference type="SAM" id="SignalP"/>
    </source>
</evidence>
<name>A0A9P9K9F1_FUSRE</name>
<accession>A0A9P9K9F1</accession>
<gene>
    <name evidence="3" type="ORF">BKA55DRAFT_393723</name>
</gene>
<keyword evidence="2" id="KW-0732">Signal</keyword>
<organism evidence="3 4">
    <name type="scientific">Fusarium redolens</name>
    <dbReference type="NCBI Taxonomy" id="48865"/>
    <lineage>
        <taxon>Eukaryota</taxon>
        <taxon>Fungi</taxon>
        <taxon>Dikarya</taxon>
        <taxon>Ascomycota</taxon>
        <taxon>Pezizomycotina</taxon>
        <taxon>Sordariomycetes</taxon>
        <taxon>Hypocreomycetidae</taxon>
        <taxon>Hypocreales</taxon>
        <taxon>Nectriaceae</taxon>
        <taxon>Fusarium</taxon>
        <taxon>Fusarium redolens species complex</taxon>
    </lineage>
</organism>
<evidence type="ECO:0008006" key="5">
    <source>
        <dbReference type="Google" id="ProtNLM"/>
    </source>
</evidence>
<dbReference type="AlphaFoldDB" id="A0A9P9K9F1"/>
<evidence type="ECO:0000256" key="1">
    <source>
        <dbReference type="SAM" id="MobiDB-lite"/>
    </source>
</evidence>
<feature type="chain" id="PRO_5040255581" description="Secreted protein" evidence="2">
    <location>
        <begin position="22"/>
        <end position="198"/>
    </location>
</feature>
<dbReference type="Proteomes" id="UP000720189">
    <property type="component" value="Unassembled WGS sequence"/>
</dbReference>
<sequence>MFALGPLGLSLLGCELSSSLSQPQTHRTPWGTRKLQTLNNDAKINSSKESSKLMTNLPKYFCRLGSRSCISLRPLLNTPQKHKHKHKRFAVLFCTCMVLISTHATIASPKQKKSPPRKLSGELSPPSTSVWHRAACPFPRELQWSGITAPYLPACIECLGEDMTNCIRPESGLRNSHSHGALWIFSAFARTETTEFLR</sequence>
<feature type="signal peptide" evidence="2">
    <location>
        <begin position="1"/>
        <end position="21"/>
    </location>
</feature>
<evidence type="ECO:0000313" key="3">
    <source>
        <dbReference type="EMBL" id="KAH7249011.1"/>
    </source>
</evidence>
<dbReference type="RefSeq" id="XP_046048806.1">
    <property type="nucleotide sequence ID" value="XM_046186025.1"/>
</dbReference>
<comment type="caution">
    <text evidence="3">The sequence shown here is derived from an EMBL/GenBank/DDBJ whole genome shotgun (WGS) entry which is preliminary data.</text>
</comment>
<dbReference type="EMBL" id="JAGMUX010000009">
    <property type="protein sequence ID" value="KAH7249011.1"/>
    <property type="molecule type" value="Genomic_DNA"/>
</dbReference>
<dbReference type="GeneID" id="70215979"/>
<keyword evidence="4" id="KW-1185">Reference proteome</keyword>
<proteinExistence type="predicted"/>
<feature type="region of interest" description="Disordered" evidence="1">
    <location>
        <begin position="107"/>
        <end position="127"/>
    </location>
</feature>
<reference evidence="3" key="1">
    <citation type="journal article" date="2021" name="Nat. Commun.">
        <title>Genetic determinants of endophytism in the Arabidopsis root mycobiome.</title>
        <authorList>
            <person name="Mesny F."/>
            <person name="Miyauchi S."/>
            <person name="Thiergart T."/>
            <person name="Pickel B."/>
            <person name="Atanasova L."/>
            <person name="Karlsson M."/>
            <person name="Huettel B."/>
            <person name="Barry K.W."/>
            <person name="Haridas S."/>
            <person name="Chen C."/>
            <person name="Bauer D."/>
            <person name="Andreopoulos W."/>
            <person name="Pangilinan J."/>
            <person name="LaButti K."/>
            <person name="Riley R."/>
            <person name="Lipzen A."/>
            <person name="Clum A."/>
            <person name="Drula E."/>
            <person name="Henrissat B."/>
            <person name="Kohler A."/>
            <person name="Grigoriev I.V."/>
            <person name="Martin F.M."/>
            <person name="Hacquard S."/>
        </authorList>
    </citation>
    <scope>NUCLEOTIDE SEQUENCE</scope>
    <source>
        <strain evidence="3">MPI-CAGE-AT-0023</strain>
    </source>
</reference>
<evidence type="ECO:0000313" key="4">
    <source>
        <dbReference type="Proteomes" id="UP000720189"/>
    </source>
</evidence>
<protein>
    <recommendedName>
        <fullName evidence="5">Secreted protein</fullName>
    </recommendedName>
</protein>